<accession>A0A3B0YWE9</accession>
<reference evidence="1" key="1">
    <citation type="submission" date="2018-06" db="EMBL/GenBank/DDBJ databases">
        <authorList>
            <person name="Zhirakovskaya E."/>
        </authorList>
    </citation>
    <scope>NUCLEOTIDE SEQUENCE</scope>
</reference>
<dbReference type="InterPro" id="IPR029063">
    <property type="entry name" value="SAM-dependent_MTases_sf"/>
</dbReference>
<feature type="non-terminal residue" evidence="1">
    <location>
        <position position="1"/>
    </location>
</feature>
<dbReference type="Gene3D" id="1.25.40.10">
    <property type="entry name" value="Tetratricopeptide repeat domain"/>
    <property type="match status" value="1"/>
</dbReference>
<dbReference type="SMART" id="SM00028">
    <property type="entry name" value="TPR"/>
    <property type="match status" value="1"/>
</dbReference>
<dbReference type="InterPro" id="IPR011990">
    <property type="entry name" value="TPR-like_helical_dom_sf"/>
</dbReference>
<name>A0A3B0YWE9_9ZZZZ</name>
<dbReference type="EC" id="2.4.1.-" evidence="1"/>
<evidence type="ECO:0000313" key="1">
    <source>
        <dbReference type="EMBL" id="VAW79662.1"/>
    </source>
</evidence>
<keyword evidence="1" id="KW-0328">Glycosyltransferase</keyword>
<dbReference type="SUPFAM" id="SSF53335">
    <property type="entry name" value="S-adenosyl-L-methionine-dependent methyltransferases"/>
    <property type="match status" value="1"/>
</dbReference>
<dbReference type="EMBL" id="UOFN01000118">
    <property type="protein sequence ID" value="VAW79662.1"/>
    <property type="molecule type" value="Genomic_DNA"/>
</dbReference>
<dbReference type="Gene3D" id="3.40.50.150">
    <property type="entry name" value="Vaccinia Virus protein VP39"/>
    <property type="match status" value="1"/>
</dbReference>
<dbReference type="Pfam" id="PF13578">
    <property type="entry name" value="Methyltransf_24"/>
    <property type="match status" value="1"/>
</dbReference>
<keyword evidence="1" id="KW-0808">Transferase</keyword>
<dbReference type="SUPFAM" id="SSF48452">
    <property type="entry name" value="TPR-like"/>
    <property type="match status" value="1"/>
</dbReference>
<dbReference type="GO" id="GO:0016757">
    <property type="term" value="F:glycosyltransferase activity"/>
    <property type="evidence" value="ECO:0007669"/>
    <property type="project" value="UniProtKB-KW"/>
</dbReference>
<dbReference type="AlphaFoldDB" id="A0A3B0YWE9"/>
<organism evidence="1">
    <name type="scientific">hydrothermal vent metagenome</name>
    <dbReference type="NCBI Taxonomy" id="652676"/>
    <lineage>
        <taxon>unclassified sequences</taxon>
        <taxon>metagenomes</taxon>
        <taxon>ecological metagenomes</taxon>
    </lineage>
</organism>
<proteinExistence type="predicted"/>
<dbReference type="InterPro" id="IPR019734">
    <property type="entry name" value="TPR_rpt"/>
</dbReference>
<sequence>ADACYDLGLAHRKAGNIAEAVCAYRGALEIQPDMLNAHLSLVEIKFPGEHYSAVLQNLHRSLEPETYVEIGVETGQSMALANPQTVCIGIDPEPKISQELPPKCKIFSQTSDSFFEQNDVKDLLGQHAVEFAFIDGMHVFEAALRDFINIERHASPDCLVAVHDCIPLDAITSSRVRTTNFWSGDIWKLMLCLKKYRPDISLVSVATKPTGLGLVTGLDPDNQVLSDCYDEIVAEFVPLGYDDIADQEHEALNVIENDMPTIINWIGTKRSIAA</sequence>
<gene>
    <name evidence="1" type="ORF">MNBD_GAMMA15-842</name>
</gene>
<protein>
    <submittedName>
        <fullName evidence="1">Glucans biosynthesis glucosyltransferase H</fullName>
        <ecNumber evidence="1">2.4.1.-</ecNumber>
    </submittedName>
</protein>